<comment type="caution">
    <text evidence="1">The sequence shown here is derived from an EMBL/GenBank/DDBJ whole genome shotgun (WGS) entry which is preliminary data.</text>
</comment>
<sequence>MLYLIPTKRGLGVELWGAYEDLNNLYNIISKFYNDENKSNIKGFESRDSIISGISYEIRKAKDGNRLKRNSSHYSFEEYTYYGTQIFWVHFLFFLSSIKYNMRYNETNKFDISQVLLIEFWLEKAMNKYDLIGANDLSRFIDDAIYGANDYIYQYMRSINIDYLSLGGGIKAFRNLPNLLKRGIFYTDEYNEYLEFLKDESTKHGCDISSLEVVDDEIDYINLKW</sequence>
<dbReference type="RefSeq" id="WP_286492318.1">
    <property type="nucleotide sequence ID" value="NZ_JACAGJ010000003.1"/>
</dbReference>
<organism evidence="1 2">
    <name type="scientific">Empedobacter brevis</name>
    <dbReference type="NCBI Taxonomy" id="247"/>
    <lineage>
        <taxon>Bacteria</taxon>
        <taxon>Pseudomonadati</taxon>
        <taxon>Bacteroidota</taxon>
        <taxon>Flavobacteriia</taxon>
        <taxon>Flavobacteriales</taxon>
        <taxon>Weeksellaceae</taxon>
        <taxon>Empedobacter</taxon>
    </lineage>
</organism>
<reference evidence="1" key="1">
    <citation type="submission" date="2020-06" db="EMBL/GenBank/DDBJ databases">
        <authorList>
            <person name="Dong N."/>
        </authorList>
    </citation>
    <scope>NUCLEOTIDE SEQUENCE</scope>
    <source>
        <strain evidence="1">R655-4</strain>
    </source>
</reference>
<dbReference type="InterPro" id="IPR054199">
    <property type="entry name" value="DUF6904"/>
</dbReference>
<dbReference type="Proteomes" id="UP001170959">
    <property type="component" value="Unassembled WGS sequence"/>
</dbReference>
<protein>
    <submittedName>
        <fullName evidence="1">Uncharacterized protein</fullName>
    </submittedName>
</protein>
<gene>
    <name evidence="1" type="ORF">HX001_06370</name>
</gene>
<name>A0AAJ1QDN4_9FLAO</name>
<evidence type="ECO:0000313" key="2">
    <source>
        <dbReference type="Proteomes" id="UP001170959"/>
    </source>
</evidence>
<accession>A0AAJ1QDN4</accession>
<dbReference type="Pfam" id="PF21845">
    <property type="entry name" value="DUF6904"/>
    <property type="match status" value="1"/>
</dbReference>
<proteinExistence type="predicted"/>
<evidence type="ECO:0000313" key="1">
    <source>
        <dbReference type="EMBL" id="MDM1072119.1"/>
    </source>
</evidence>
<reference evidence="1" key="2">
    <citation type="journal article" date="2022" name="Sci. Total Environ.">
        <title>Prevalence, transmission, and molecular epidemiology of tet(X)-positive bacteria among humans, animals, and environmental niches in China: An epidemiological, and genomic-based study.</title>
        <authorList>
            <person name="Dong N."/>
            <person name="Zeng Y."/>
            <person name="Cai C."/>
            <person name="Sun C."/>
            <person name="Lu J."/>
            <person name="Liu C."/>
            <person name="Zhou H."/>
            <person name="Sun Q."/>
            <person name="Shu L."/>
            <person name="Wang H."/>
            <person name="Wang Y."/>
            <person name="Wang S."/>
            <person name="Wu C."/>
            <person name="Chan E.W."/>
            <person name="Chen G."/>
            <person name="Shen Z."/>
            <person name="Chen S."/>
            <person name="Zhang R."/>
        </authorList>
    </citation>
    <scope>NUCLEOTIDE SEQUENCE</scope>
    <source>
        <strain evidence="1">R655-4</strain>
    </source>
</reference>
<dbReference type="AlphaFoldDB" id="A0AAJ1QDN4"/>
<dbReference type="EMBL" id="JACAGJ010000003">
    <property type="protein sequence ID" value="MDM1072119.1"/>
    <property type="molecule type" value="Genomic_DNA"/>
</dbReference>